<reference evidence="4" key="1">
    <citation type="submission" date="2013-07" db="EMBL/GenBank/DDBJ databases">
        <title>Sub-species coevolution in mutualistic symbiosis.</title>
        <authorList>
            <person name="Murfin K."/>
            <person name="Klassen J."/>
            <person name="Lee M."/>
            <person name="Forst S."/>
            <person name="Stock P."/>
            <person name="Goodrich-Blair H."/>
        </authorList>
    </citation>
    <scope>NUCLEOTIDE SEQUENCE [LARGE SCALE GENOMIC DNA]</scope>
    <source>
        <strain evidence="4">Feltiae Moldova</strain>
    </source>
</reference>
<dbReference type="GO" id="GO:0005829">
    <property type="term" value="C:cytosol"/>
    <property type="evidence" value="ECO:0007669"/>
    <property type="project" value="TreeGrafter"/>
</dbReference>
<accession>A0A077NPT3</accession>
<dbReference type="Pfam" id="PF02525">
    <property type="entry name" value="Flavodoxin_2"/>
    <property type="match status" value="1"/>
</dbReference>
<dbReference type="HOGENOM" id="CLU_058643_1_1_6"/>
<proteinExistence type="inferred from homology"/>
<evidence type="ECO:0000259" key="3">
    <source>
        <dbReference type="Pfam" id="PF02525"/>
    </source>
</evidence>
<protein>
    <submittedName>
        <fullName evidence="4">Putative NAD(P)H oxidoreductase</fullName>
        <ecNumber evidence="4">1.10.99.2</ecNumber>
    </submittedName>
</protein>
<dbReference type="SUPFAM" id="SSF52218">
    <property type="entry name" value="Flavoproteins"/>
    <property type="match status" value="1"/>
</dbReference>
<feature type="domain" description="Flavodoxin-like fold" evidence="3">
    <location>
        <begin position="1"/>
        <end position="188"/>
    </location>
</feature>
<dbReference type="GO" id="GO:0003955">
    <property type="term" value="F:NAD(P)H dehydrogenase (quinone) activity"/>
    <property type="evidence" value="ECO:0007669"/>
    <property type="project" value="TreeGrafter"/>
</dbReference>
<dbReference type="Gene3D" id="3.40.50.360">
    <property type="match status" value="1"/>
</dbReference>
<dbReference type="InterPro" id="IPR029039">
    <property type="entry name" value="Flavoprotein-like_sf"/>
</dbReference>
<evidence type="ECO:0000256" key="2">
    <source>
        <dbReference type="ARBA" id="ARBA00023002"/>
    </source>
</evidence>
<name>A0A077NPT3_XENBV</name>
<evidence type="ECO:0000313" key="4">
    <source>
        <dbReference type="EMBL" id="CDH00418.1"/>
    </source>
</evidence>
<dbReference type="PANTHER" id="PTHR10204:SF34">
    <property type="entry name" value="NAD(P)H DEHYDROGENASE [QUINONE] 1 ISOFORM 1"/>
    <property type="match status" value="1"/>
</dbReference>
<dbReference type="AlphaFoldDB" id="A0A077NPT3"/>
<gene>
    <name evidence="4" type="ORF">XBFM1_1630016</name>
</gene>
<dbReference type="InterPro" id="IPR051545">
    <property type="entry name" value="NAD(P)H_dehydrogenase_qn"/>
</dbReference>
<dbReference type="EMBL" id="CBSV010000072">
    <property type="protein sequence ID" value="CDH00418.1"/>
    <property type="molecule type" value="Genomic_DNA"/>
</dbReference>
<organism evidence="4">
    <name type="scientific">Xenorhabdus bovienii str. feltiae Moldova</name>
    <dbReference type="NCBI Taxonomy" id="1398200"/>
    <lineage>
        <taxon>Bacteria</taxon>
        <taxon>Pseudomonadati</taxon>
        <taxon>Pseudomonadota</taxon>
        <taxon>Gammaproteobacteria</taxon>
        <taxon>Enterobacterales</taxon>
        <taxon>Morganellaceae</taxon>
        <taxon>Xenorhabdus</taxon>
    </lineage>
</organism>
<evidence type="ECO:0000256" key="1">
    <source>
        <dbReference type="ARBA" id="ARBA00006252"/>
    </source>
</evidence>
<dbReference type="Proteomes" id="UP000028487">
    <property type="component" value="Unassembled WGS sequence"/>
</dbReference>
<dbReference type="EC" id="1.10.99.2" evidence="4"/>
<comment type="caution">
    <text evidence="4">The sequence shown here is derived from an EMBL/GenBank/DDBJ whole genome shotgun (WGS) entry which is preliminary data.</text>
</comment>
<dbReference type="InterPro" id="IPR003680">
    <property type="entry name" value="Flavodoxin_fold"/>
</dbReference>
<dbReference type="RefSeq" id="WP_038223408.1">
    <property type="nucleotide sequence ID" value="NZ_CAWLWD010000145.1"/>
</dbReference>
<comment type="similarity">
    <text evidence="1">Belongs to the NAD(P)H dehydrogenase (quinone) family.</text>
</comment>
<keyword evidence="2 4" id="KW-0560">Oxidoreductase</keyword>
<dbReference type="PANTHER" id="PTHR10204">
    <property type="entry name" value="NAD P H OXIDOREDUCTASE-RELATED"/>
    <property type="match status" value="1"/>
</dbReference>
<sequence length="202" mass="22571">MHALIVISHPISDSLSGHVAQYIADGITQSNPENSVELADLAKEGFDPRFTESDIAAFYKESLPPVDVIAEQSRIALADALVLVYPVYWWTMPALLKGWIDRVFCHGWAYNEHPDGRLEKKLQHLPVHLVAIGAAGRETYLKHGFWDAMKTQIDHGIFDYCGAPVITSELLLHPELKDTNAYQEAAYDIGRHIFSMAEVSEA</sequence>